<gene>
    <name evidence="1" type="ORF">LTR09_000753</name>
</gene>
<sequence>MLSATLDRRQNADNTATVDLAVKRGSPQDYASGFIYGIPDTPDHIPDHFYENMGFNYARVGGAQIPAGGWITGPDGYAGRINSTKSNYDTARKYGATVILLPHDLWGTDHANDSTVWPGDDGDWSDYDDFLDQVMDDLVRYDMLEGMVFDIWNEPDISFFWVRSQQQWVDLYIRTHKRLRANPAMDPVLISGPSLAYRPFANNTWWTDWLDAIAGNDTIPEQYSYHLEGETDDPTNDLQNTNASLAALLQEYDLPDRQININEYANFDEEIPAGAAFWILRLERYDAIGLRGNWLSGCQLHDFFGSLLAKPGAKNGAEDGSAECSAGRYYPNGEYQVYQYYTLNMTSHRVGTTRSGDRILDVYSTVDKHTVRTLAGVRLQECTWYITIDNLHSVGLPKSGNLAIQTWGFIDRGNWGEVDAPTDRGIAHHQYTGNSVTFAVWNQRVLTFGLYPRLV</sequence>
<accession>A0AAJ0LXL5</accession>
<evidence type="ECO:0000313" key="2">
    <source>
        <dbReference type="Proteomes" id="UP001271007"/>
    </source>
</evidence>
<reference evidence="1" key="1">
    <citation type="submission" date="2023-04" db="EMBL/GenBank/DDBJ databases">
        <title>Black Yeasts Isolated from many extreme environments.</title>
        <authorList>
            <person name="Coleine C."/>
            <person name="Stajich J.E."/>
            <person name="Selbmann L."/>
        </authorList>
    </citation>
    <scope>NUCLEOTIDE SEQUENCE</scope>
    <source>
        <strain evidence="1">CCFEE 5312</strain>
    </source>
</reference>
<dbReference type="InterPro" id="IPR017853">
    <property type="entry name" value="GH"/>
</dbReference>
<dbReference type="SUPFAM" id="SSF51445">
    <property type="entry name" value="(Trans)glycosidases"/>
    <property type="match status" value="1"/>
</dbReference>
<comment type="caution">
    <text evidence="1">The sequence shown here is derived from an EMBL/GenBank/DDBJ whole genome shotgun (WGS) entry which is preliminary data.</text>
</comment>
<protein>
    <submittedName>
        <fullName evidence="1">Uncharacterized protein</fullName>
    </submittedName>
</protein>
<keyword evidence="2" id="KW-1185">Reference proteome</keyword>
<dbReference type="Gene3D" id="3.20.20.80">
    <property type="entry name" value="Glycosidases"/>
    <property type="match status" value="1"/>
</dbReference>
<dbReference type="Proteomes" id="UP001271007">
    <property type="component" value="Unassembled WGS sequence"/>
</dbReference>
<organism evidence="1 2">
    <name type="scientific">Extremus antarcticus</name>
    <dbReference type="NCBI Taxonomy" id="702011"/>
    <lineage>
        <taxon>Eukaryota</taxon>
        <taxon>Fungi</taxon>
        <taxon>Dikarya</taxon>
        <taxon>Ascomycota</taxon>
        <taxon>Pezizomycotina</taxon>
        <taxon>Dothideomycetes</taxon>
        <taxon>Dothideomycetidae</taxon>
        <taxon>Mycosphaerellales</taxon>
        <taxon>Extremaceae</taxon>
        <taxon>Extremus</taxon>
    </lineage>
</organism>
<name>A0AAJ0LXL5_9PEZI</name>
<dbReference type="AlphaFoldDB" id="A0AAJ0LXL5"/>
<evidence type="ECO:0000313" key="1">
    <source>
        <dbReference type="EMBL" id="KAK3059187.1"/>
    </source>
</evidence>
<dbReference type="EMBL" id="JAWDJX010000001">
    <property type="protein sequence ID" value="KAK3059187.1"/>
    <property type="molecule type" value="Genomic_DNA"/>
</dbReference>
<proteinExistence type="predicted"/>